<dbReference type="PANTHER" id="PTHR30093:SF44">
    <property type="entry name" value="TYPE II SECRETION SYSTEM CORE PROTEIN G"/>
    <property type="match status" value="1"/>
</dbReference>
<dbReference type="AlphaFoldDB" id="A0A381YBB4"/>
<dbReference type="Gene3D" id="3.30.700.10">
    <property type="entry name" value="Glycoprotein, Type 4 Pilin"/>
    <property type="match status" value="1"/>
</dbReference>
<evidence type="ECO:0000313" key="7">
    <source>
        <dbReference type="EMBL" id="SVA74369.1"/>
    </source>
</evidence>
<feature type="domain" description="Type II secretion system protein GspG C-terminal" evidence="6">
    <location>
        <begin position="17"/>
        <end position="121"/>
    </location>
</feature>
<evidence type="ECO:0000256" key="2">
    <source>
        <dbReference type="ARBA" id="ARBA00022481"/>
    </source>
</evidence>
<dbReference type="InterPro" id="IPR013545">
    <property type="entry name" value="T2SS_protein-GspG_C"/>
</dbReference>
<keyword evidence="3" id="KW-0812">Transmembrane</keyword>
<evidence type="ECO:0000256" key="1">
    <source>
        <dbReference type="ARBA" id="ARBA00004167"/>
    </source>
</evidence>
<protein>
    <recommendedName>
        <fullName evidence="6">Type II secretion system protein GspG C-terminal domain-containing protein</fullName>
    </recommendedName>
</protein>
<evidence type="ECO:0000256" key="4">
    <source>
        <dbReference type="ARBA" id="ARBA00022989"/>
    </source>
</evidence>
<dbReference type="Pfam" id="PF08334">
    <property type="entry name" value="T2SSG"/>
    <property type="match status" value="1"/>
</dbReference>
<dbReference type="SUPFAM" id="SSF54523">
    <property type="entry name" value="Pili subunits"/>
    <property type="match status" value="1"/>
</dbReference>
<proteinExistence type="predicted"/>
<accession>A0A381YBB4</accession>
<dbReference type="InterPro" id="IPR010054">
    <property type="entry name" value="Type2_sec_GspG"/>
</dbReference>
<dbReference type="GO" id="GO:0016020">
    <property type="term" value="C:membrane"/>
    <property type="evidence" value="ECO:0007669"/>
    <property type="project" value="UniProtKB-SubCell"/>
</dbReference>
<name>A0A381YBB4_9ZZZZ</name>
<keyword evidence="4" id="KW-1133">Transmembrane helix</keyword>
<sequence length="126" mass="13790">MVVVVIIGLLASLLVPNILGRGDEARVMAAQNDIRAMGTALDLYRLDNSHYPSTEQGLEALVNKPAGFPEPRSWGPEPYLRKLTTDQWGTAYLYINSGRQFDLYSLGADGQEGGEGIAADIFYKDL</sequence>
<dbReference type="InterPro" id="IPR045584">
    <property type="entry name" value="Pilin-like"/>
</dbReference>
<keyword evidence="2" id="KW-0488">Methylation</keyword>
<gene>
    <name evidence="7" type="ORF">METZ01_LOCUS127223</name>
</gene>
<evidence type="ECO:0000259" key="6">
    <source>
        <dbReference type="Pfam" id="PF08334"/>
    </source>
</evidence>
<dbReference type="NCBIfam" id="TIGR01710">
    <property type="entry name" value="typeII_sec_gspG"/>
    <property type="match status" value="1"/>
</dbReference>
<comment type="subcellular location">
    <subcellularLocation>
        <location evidence="1">Membrane</location>
        <topology evidence="1">Single-pass membrane protein</topology>
    </subcellularLocation>
</comment>
<dbReference type="GO" id="GO:0015627">
    <property type="term" value="C:type II protein secretion system complex"/>
    <property type="evidence" value="ECO:0007669"/>
    <property type="project" value="InterPro"/>
</dbReference>
<dbReference type="GO" id="GO:0015628">
    <property type="term" value="P:protein secretion by the type II secretion system"/>
    <property type="evidence" value="ECO:0007669"/>
    <property type="project" value="InterPro"/>
</dbReference>
<dbReference type="PANTHER" id="PTHR30093">
    <property type="entry name" value="GENERAL SECRETION PATHWAY PROTEIN G"/>
    <property type="match status" value="1"/>
</dbReference>
<reference evidence="7" key="1">
    <citation type="submission" date="2018-05" db="EMBL/GenBank/DDBJ databases">
        <authorList>
            <person name="Lanie J.A."/>
            <person name="Ng W.-L."/>
            <person name="Kazmierczak K.M."/>
            <person name="Andrzejewski T.M."/>
            <person name="Davidsen T.M."/>
            <person name="Wayne K.J."/>
            <person name="Tettelin H."/>
            <person name="Glass J.I."/>
            <person name="Rusch D."/>
            <person name="Podicherti R."/>
            <person name="Tsui H.-C.T."/>
            <person name="Winkler M.E."/>
        </authorList>
    </citation>
    <scope>NUCLEOTIDE SEQUENCE</scope>
</reference>
<evidence type="ECO:0000256" key="5">
    <source>
        <dbReference type="ARBA" id="ARBA00023136"/>
    </source>
</evidence>
<organism evidence="7">
    <name type="scientific">marine metagenome</name>
    <dbReference type="NCBI Taxonomy" id="408172"/>
    <lineage>
        <taxon>unclassified sequences</taxon>
        <taxon>metagenomes</taxon>
        <taxon>ecological metagenomes</taxon>
    </lineage>
</organism>
<dbReference type="EMBL" id="UINC01017831">
    <property type="protein sequence ID" value="SVA74369.1"/>
    <property type="molecule type" value="Genomic_DNA"/>
</dbReference>
<keyword evidence="5" id="KW-0472">Membrane</keyword>
<evidence type="ECO:0000256" key="3">
    <source>
        <dbReference type="ARBA" id="ARBA00022692"/>
    </source>
</evidence>